<dbReference type="GO" id="GO:0015937">
    <property type="term" value="P:coenzyme A biosynthetic process"/>
    <property type="evidence" value="ECO:0007669"/>
    <property type="project" value="UniProtKB-KW"/>
</dbReference>
<dbReference type="Gene3D" id="3.30.420.40">
    <property type="match status" value="1"/>
</dbReference>
<evidence type="ECO:0000313" key="26">
    <source>
        <dbReference type="Proteomes" id="UP000298663"/>
    </source>
</evidence>
<dbReference type="OrthoDB" id="498611at2759"/>
<proteinExistence type="inferred from homology"/>
<dbReference type="GO" id="GO:0005524">
    <property type="term" value="F:ATP binding"/>
    <property type="evidence" value="ECO:0007669"/>
    <property type="project" value="UniProtKB-KW"/>
</dbReference>
<evidence type="ECO:0000259" key="24">
    <source>
        <dbReference type="Pfam" id="PF01937"/>
    </source>
</evidence>
<evidence type="ECO:0000256" key="1">
    <source>
        <dbReference type="ARBA" id="ARBA00001206"/>
    </source>
</evidence>
<dbReference type="EMBL" id="CM016762">
    <property type="protein sequence ID" value="TMS35719.1"/>
    <property type="molecule type" value="Genomic_DNA"/>
</dbReference>
<comment type="similarity">
    <text evidence="23">Belongs to the type II pantothenate kinase family.</text>
</comment>
<comment type="cofactor">
    <cofactor evidence="3">
        <name>Ni(2+)</name>
        <dbReference type="ChEBI" id="CHEBI:49786"/>
    </cofactor>
</comment>
<sequence>MSDPDINGTTSTRAAIGGALRNLKNAKRYAFDIGSSIVKVAYVSSVPNILAVSKGAQNGNSDQVNESFRLHFIQFHISNFQQCLEYIREECTLNSIEFTACTGSNIDAYQQLIADLLSTRCFKLSEMECLVKGNNFLLRNVLDESFIYDHKSEACNYVFETIDPSTVYPYLIVNISTGVSVYKVDSDDKFERVGGSSIGGGTFHGLGNLLTGCSDFDELMKLAGAGDHRKVDVLVSDMQGVMLQNFALSEDLIAGSFGKCEDKSELEKADLIRSLLLMISNSIGQICVLYAQQARAKSIFFGGYFVRNHAIAMRTISYAVNYWSQGTMSARFLRHEGYTAAVGAFIKQNENIACEALNSNRLDTCHELSWKEHYAGCSALGRFVPTAPLSSSFEAGIFELECCDMKLQSFPLLTSYKDYIPDTVNLNDDVEARDYWISCMENSVAKTLTKAIESQADSSDAKFRAELFKDRYLSHLKILKESSFAYGCCNVRNLLDLREQILNEQLFDDAFSCQKTMENVMAVRELSSVLKTIDNIEDDHARHVCVAKGILAGNVFDWGAKEAVKMMEAHGGLSFSAAIGIIPERPWLIDDLDIWLDALTKKTYRCASVFVDNSGGDVILGVLPFARELLKLGTKVIIVCNWSPALNDITFIELVALMPEICALDQVLAEAVKSHQLVVSHSGQGSPCLDLRRVDSKLCEQVERNNVDLVVIEGMGRALHTNFDAQFECDSLKVAVIKTKWLADRLGGKIFSTIFKFREGKRRQL</sequence>
<evidence type="ECO:0000256" key="13">
    <source>
        <dbReference type="ARBA" id="ARBA00022741"/>
    </source>
</evidence>
<dbReference type="STRING" id="34508.A0A4U8USZ4"/>
<evidence type="ECO:0000256" key="14">
    <source>
        <dbReference type="ARBA" id="ARBA00022777"/>
    </source>
</evidence>
<evidence type="ECO:0000256" key="3">
    <source>
        <dbReference type="ARBA" id="ARBA00001967"/>
    </source>
</evidence>
<evidence type="ECO:0000256" key="20">
    <source>
        <dbReference type="ARBA" id="ARBA00029347"/>
    </source>
</evidence>
<dbReference type="InterPro" id="IPR002791">
    <property type="entry name" value="ARMT1-like_metal-bd"/>
</dbReference>
<dbReference type="FunFam" id="3.40.50.10880:FF:000001">
    <property type="entry name" value="Pantothenate kinase 4"/>
    <property type="match status" value="1"/>
</dbReference>
<keyword evidence="26" id="KW-1185">Reference proteome</keyword>
<dbReference type="GO" id="GO:0016787">
    <property type="term" value="F:hydrolase activity"/>
    <property type="evidence" value="ECO:0007669"/>
    <property type="project" value="UniProtKB-KW"/>
</dbReference>
<evidence type="ECO:0000256" key="17">
    <source>
        <dbReference type="ARBA" id="ARBA00022993"/>
    </source>
</evidence>
<evidence type="ECO:0000256" key="10">
    <source>
        <dbReference type="ARBA" id="ARBA00022596"/>
    </source>
</evidence>
<dbReference type="Proteomes" id="UP000298663">
    <property type="component" value="Chromosome X"/>
</dbReference>
<dbReference type="PANTHER" id="PTHR12280:SF20">
    <property type="entry name" value="4'-PHOSPHOPANTETHEINE PHOSPHATASE"/>
    <property type="match status" value="1"/>
</dbReference>
<keyword evidence="17" id="KW-0173">Coenzyme A biosynthesis</keyword>
<keyword evidence="10" id="KW-0533">Nickel</keyword>
<evidence type="ECO:0000256" key="6">
    <source>
        <dbReference type="ARBA" id="ARBA00011388"/>
    </source>
</evidence>
<evidence type="ECO:0000256" key="15">
    <source>
        <dbReference type="ARBA" id="ARBA00022801"/>
    </source>
</evidence>
<dbReference type="SUPFAM" id="SSF111321">
    <property type="entry name" value="AF1104-like"/>
    <property type="match status" value="1"/>
</dbReference>
<evidence type="ECO:0000313" key="25">
    <source>
        <dbReference type="EMBL" id="TMS35719.1"/>
    </source>
</evidence>
<dbReference type="InterPro" id="IPR035073">
    <property type="entry name" value="At2g17340_3_helix_bundle"/>
</dbReference>
<dbReference type="Gene3D" id="1.20.1700.10">
    <property type="entry name" value="AF1104-like"/>
    <property type="match status" value="1"/>
</dbReference>
<dbReference type="AlphaFoldDB" id="A0A4U8USZ4"/>
<dbReference type="InterPro" id="IPR043129">
    <property type="entry name" value="ATPase_NBD"/>
</dbReference>
<evidence type="ECO:0000256" key="19">
    <source>
        <dbReference type="ARBA" id="ARBA00023211"/>
    </source>
</evidence>
<keyword evidence="13" id="KW-0547">Nucleotide-binding</keyword>
<gene>
    <name evidence="25" type="ORF">L596_003055</name>
</gene>
<comment type="subcellular location">
    <subcellularLocation>
        <location evidence="4">Cytoplasm</location>
    </subcellularLocation>
</comment>
<comment type="cofactor">
    <cofactor evidence="2">
        <name>Mn(2+)</name>
        <dbReference type="ChEBI" id="CHEBI:29035"/>
    </cofactor>
</comment>
<comment type="catalytic activity">
    <reaction evidence="1">
        <text>(R)-pantothenate + ATP = (R)-4'-phosphopantothenate + ADP + H(+)</text>
        <dbReference type="Rhea" id="RHEA:16373"/>
        <dbReference type="ChEBI" id="CHEBI:10986"/>
        <dbReference type="ChEBI" id="CHEBI:15378"/>
        <dbReference type="ChEBI" id="CHEBI:29032"/>
        <dbReference type="ChEBI" id="CHEBI:30616"/>
        <dbReference type="ChEBI" id="CHEBI:456216"/>
        <dbReference type="EC" id="2.7.1.33"/>
    </reaction>
</comment>
<dbReference type="Pfam" id="PF03630">
    <property type="entry name" value="Fumble"/>
    <property type="match status" value="1"/>
</dbReference>
<evidence type="ECO:0000256" key="12">
    <source>
        <dbReference type="ARBA" id="ARBA00022723"/>
    </source>
</evidence>
<dbReference type="GO" id="GO:0005829">
    <property type="term" value="C:cytosol"/>
    <property type="evidence" value="ECO:0007669"/>
    <property type="project" value="TreeGrafter"/>
</dbReference>
<keyword evidence="16" id="KW-0067">ATP-binding</keyword>
<keyword evidence="9" id="KW-0963">Cytoplasm</keyword>
<evidence type="ECO:0000256" key="22">
    <source>
        <dbReference type="ARBA" id="ARBA00046055"/>
    </source>
</evidence>
<accession>A0A4U8USZ4</accession>
<dbReference type="FunFam" id="3.30.420.40:FF:000025">
    <property type="entry name" value="pantothenate kinase 2, mitochondrial"/>
    <property type="match status" value="1"/>
</dbReference>
<feature type="domain" description="Damage-control phosphatase ARMT1-like metal-binding" evidence="24">
    <location>
        <begin position="461"/>
        <end position="748"/>
    </location>
</feature>
<keyword evidence="14" id="KW-0418">Kinase</keyword>
<evidence type="ECO:0000256" key="4">
    <source>
        <dbReference type="ARBA" id="ARBA00004496"/>
    </source>
</evidence>
<dbReference type="NCBIfam" id="TIGR00555">
    <property type="entry name" value="panK_eukar"/>
    <property type="match status" value="1"/>
</dbReference>
<evidence type="ECO:0000256" key="21">
    <source>
        <dbReference type="ARBA" id="ARBA00032948"/>
    </source>
</evidence>
<evidence type="ECO:0000256" key="11">
    <source>
        <dbReference type="ARBA" id="ARBA00022679"/>
    </source>
</evidence>
<comment type="catalytic activity">
    <reaction evidence="20">
        <text>(R)-4'-phospho-S-sulfopantetheine + H2O = (R)-S-sulfopantetheine + phosphate</text>
        <dbReference type="Rhea" id="RHEA:68340"/>
        <dbReference type="ChEBI" id="CHEBI:15377"/>
        <dbReference type="ChEBI" id="CHEBI:43474"/>
        <dbReference type="ChEBI" id="CHEBI:177302"/>
        <dbReference type="ChEBI" id="CHEBI:177303"/>
    </reaction>
    <physiologicalReaction direction="left-to-right" evidence="20">
        <dbReference type="Rhea" id="RHEA:68341"/>
    </physiologicalReaction>
</comment>
<evidence type="ECO:0000256" key="7">
    <source>
        <dbReference type="ARBA" id="ARBA00012102"/>
    </source>
</evidence>
<dbReference type="EMBL" id="AZBU02000001">
    <property type="protein sequence ID" value="TMS35719.1"/>
    <property type="molecule type" value="Genomic_DNA"/>
</dbReference>
<keyword evidence="18" id="KW-0944">Nitration</keyword>
<evidence type="ECO:0000256" key="5">
    <source>
        <dbReference type="ARBA" id="ARBA00005225"/>
    </source>
</evidence>
<evidence type="ECO:0000256" key="2">
    <source>
        <dbReference type="ARBA" id="ARBA00001936"/>
    </source>
</evidence>
<evidence type="ECO:0000256" key="16">
    <source>
        <dbReference type="ARBA" id="ARBA00022840"/>
    </source>
</evidence>
<reference evidence="25 26" key="2">
    <citation type="journal article" date="2019" name="G3 (Bethesda)">
        <title>Hybrid Assembly of the Genome of the Entomopathogenic Nematode Steinernema carpocapsae Identifies the X-Chromosome.</title>
        <authorList>
            <person name="Serra L."/>
            <person name="Macchietto M."/>
            <person name="Macias-Munoz A."/>
            <person name="McGill C.J."/>
            <person name="Rodriguez I.M."/>
            <person name="Rodriguez B."/>
            <person name="Murad R."/>
            <person name="Mortazavi A."/>
        </authorList>
    </citation>
    <scope>NUCLEOTIDE SEQUENCE [LARGE SCALE GENOMIC DNA]</scope>
    <source>
        <strain evidence="25 26">ALL</strain>
    </source>
</reference>
<dbReference type="InterPro" id="IPR036075">
    <property type="entry name" value="ARMT-1-like_metal-bd_sf"/>
</dbReference>
<keyword evidence="11" id="KW-0808">Transferase</keyword>
<evidence type="ECO:0000256" key="23">
    <source>
        <dbReference type="ARBA" id="ARBA00060870"/>
    </source>
</evidence>
<reference evidence="25 26" key="1">
    <citation type="journal article" date="2015" name="Genome Biol.">
        <title>Comparative genomics of Steinernema reveals deeply conserved gene regulatory networks.</title>
        <authorList>
            <person name="Dillman A.R."/>
            <person name="Macchietto M."/>
            <person name="Porter C.F."/>
            <person name="Rogers A."/>
            <person name="Williams B."/>
            <person name="Antoshechkin I."/>
            <person name="Lee M.M."/>
            <person name="Goodwin Z."/>
            <person name="Lu X."/>
            <person name="Lewis E.E."/>
            <person name="Goodrich-Blair H."/>
            <person name="Stock S.P."/>
            <person name="Adams B.J."/>
            <person name="Sternberg P.W."/>
            <person name="Mortazavi A."/>
        </authorList>
    </citation>
    <scope>NUCLEOTIDE SEQUENCE [LARGE SCALE GENOMIC DNA]</scope>
    <source>
        <strain evidence="25 26">ALL</strain>
    </source>
</reference>
<name>A0A4U8USZ4_STECR</name>
<comment type="subunit">
    <text evidence="6">Homodimer. Interacts with PKM.</text>
</comment>
<dbReference type="InterPro" id="IPR004567">
    <property type="entry name" value="Type_II_PanK"/>
</dbReference>
<dbReference type="GO" id="GO:0046872">
    <property type="term" value="F:metal ion binding"/>
    <property type="evidence" value="ECO:0007669"/>
    <property type="project" value="UniProtKB-KW"/>
</dbReference>
<dbReference type="PANTHER" id="PTHR12280">
    <property type="entry name" value="PANTOTHENATE KINASE"/>
    <property type="match status" value="1"/>
</dbReference>
<dbReference type="Gene3D" id="3.40.50.10880">
    <property type="entry name" value="Uncharacterised protein PF01937, DUF89, domain 3"/>
    <property type="match status" value="1"/>
</dbReference>
<dbReference type="EC" id="2.7.1.33" evidence="7"/>
<keyword evidence="12" id="KW-0479">Metal-binding</keyword>
<dbReference type="Pfam" id="PF01937">
    <property type="entry name" value="ARMT1-like_dom"/>
    <property type="match status" value="1"/>
</dbReference>
<dbReference type="GO" id="GO:0004594">
    <property type="term" value="F:pantothenate kinase activity"/>
    <property type="evidence" value="ECO:0007669"/>
    <property type="project" value="UniProtKB-EC"/>
</dbReference>
<comment type="pathway">
    <text evidence="5">Cofactor biosynthesis; coenzyme A biosynthesis; CoA from (R)-pantothenate: step 1/5.</text>
</comment>
<dbReference type="Gene3D" id="3.30.420.510">
    <property type="match status" value="1"/>
</dbReference>
<keyword evidence="19" id="KW-0464">Manganese</keyword>
<organism evidence="25 26">
    <name type="scientific">Steinernema carpocapsae</name>
    <name type="common">Entomopathogenic nematode</name>
    <dbReference type="NCBI Taxonomy" id="34508"/>
    <lineage>
        <taxon>Eukaryota</taxon>
        <taxon>Metazoa</taxon>
        <taxon>Ecdysozoa</taxon>
        <taxon>Nematoda</taxon>
        <taxon>Chromadorea</taxon>
        <taxon>Rhabditida</taxon>
        <taxon>Tylenchina</taxon>
        <taxon>Panagrolaimomorpha</taxon>
        <taxon>Strongyloidoidea</taxon>
        <taxon>Steinernematidae</taxon>
        <taxon>Steinernema</taxon>
    </lineage>
</organism>
<protein>
    <recommendedName>
        <fullName evidence="8">4'-phosphopantetheine phosphatase</fullName>
        <ecNumber evidence="7">2.7.1.33</ecNumber>
    </recommendedName>
    <alternativeName>
        <fullName evidence="21">Inactive pantothenic acid kinase 4</fullName>
    </alternativeName>
</protein>
<evidence type="ECO:0000256" key="8">
    <source>
        <dbReference type="ARBA" id="ARBA00019490"/>
    </source>
</evidence>
<dbReference type="GO" id="GO:0005634">
    <property type="term" value="C:nucleus"/>
    <property type="evidence" value="ECO:0007669"/>
    <property type="project" value="TreeGrafter"/>
</dbReference>
<evidence type="ECO:0000256" key="9">
    <source>
        <dbReference type="ARBA" id="ARBA00022490"/>
    </source>
</evidence>
<keyword evidence="15" id="KW-0378">Hydrolase</keyword>
<comment type="caution">
    <text evidence="25">The sequence shown here is derived from an EMBL/GenBank/DDBJ whole genome shotgun (WGS) entry which is preliminary data.</text>
</comment>
<dbReference type="SUPFAM" id="SSF53067">
    <property type="entry name" value="Actin-like ATPase domain"/>
    <property type="match status" value="2"/>
</dbReference>
<comment type="function">
    <text evidence="22">Phosphatase which shows a preference for 4'-phosphopantetheine and its oxidatively damaged forms (sulfonate or S-sulfonate), providing strong indirect evidence that the phosphatase activity pre-empts damage in the coenzyme A (CoA) pathway. Hydrolyzing excess 4'-phosphopantetheine could constitute a directed overflow mechanism to prevent its oxidation to the S-sulfonate, sulfonate, or other forms. Hydrolyzing 4'-phosphopantetheine sulfonate or S-sulfonate would forestall their conversion to inactive forms of CoA and acyl carrier protein. May play a role in the physiological regulation of CoA intracellular levels.</text>
</comment>
<evidence type="ECO:0000256" key="18">
    <source>
        <dbReference type="ARBA" id="ARBA00023074"/>
    </source>
</evidence>